<accession>A0A2S6HC75</accession>
<dbReference type="InterPro" id="IPR015422">
    <property type="entry name" value="PyrdxlP-dep_Trfase_small"/>
</dbReference>
<evidence type="ECO:0000256" key="9">
    <source>
        <dbReference type="HAMAP-Rule" id="MF_01023"/>
    </source>
</evidence>
<evidence type="ECO:0000256" key="6">
    <source>
        <dbReference type="ARBA" id="ARBA00022679"/>
    </source>
</evidence>
<comment type="similarity">
    <text evidence="3 9">Belongs to the class-II pyridoxal-phosphate-dependent aminotransferase family. Histidinol-phosphate aminotransferase subfamily.</text>
</comment>
<dbReference type="Pfam" id="PF00155">
    <property type="entry name" value="Aminotran_1_2"/>
    <property type="match status" value="1"/>
</dbReference>
<reference evidence="11 12" key="1">
    <citation type="submission" date="2018-02" db="EMBL/GenBank/DDBJ databases">
        <title>Subsurface microbial communities from deep shales in Ohio and West Virginia, USA.</title>
        <authorList>
            <person name="Wrighton K."/>
        </authorList>
    </citation>
    <scope>NUCLEOTIDE SEQUENCE [LARGE SCALE GENOMIC DNA]</scope>
    <source>
        <strain evidence="11 12">OWC-DMM</strain>
    </source>
</reference>
<dbReference type="AlphaFoldDB" id="A0A2S6HC75"/>
<evidence type="ECO:0000256" key="3">
    <source>
        <dbReference type="ARBA" id="ARBA00007970"/>
    </source>
</evidence>
<comment type="caution">
    <text evidence="11">The sequence shown here is derived from an EMBL/GenBank/DDBJ whole genome shotgun (WGS) entry which is preliminary data.</text>
</comment>
<keyword evidence="6 9" id="KW-0808">Transferase</keyword>
<dbReference type="GO" id="GO:0000105">
    <property type="term" value="P:L-histidine biosynthetic process"/>
    <property type="evidence" value="ECO:0007669"/>
    <property type="project" value="UniProtKB-UniRule"/>
</dbReference>
<keyword evidence="7 9" id="KW-0663">Pyridoxal phosphate</keyword>
<organism evidence="11 12">
    <name type="scientific">Methylobacter tundripaludum</name>
    <dbReference type="NCBI Taxonomy" id="173365"/>
    <lineage>
        <taxon>Bacteria</taxon>
        <taxon>Pseudomonadati</taxon>
        <taxon>Pseudomonadota</taxon>
        <taxon>Gammaproteobacteria</taxon>
        <taxon>Methylococcales</taxon>
        <taxon>Methylococcaceae</taxon>
        <taxon>Methylobacter</taxon>
    </lineage>
</organism>
<dbReference type="Gene3D" id="3.40.640.10">
    <property type="entry name" value="Type I PLP-dependent aspartate aminotransferase-like (Major domain)"/>
    <property type="match status" value="1"/>
</dbReference>
<dbReference type="Proteomes" id="UP000240010">
    <property type="component" value="Unassembled WGS sequence"/>
</dbReference>
<dbReference type="EC" id="2.6.1.9" evidence="9"/>
<sequence length="369" mass="39844">MNNTDKIYNLAVSGVQKLIPYTPGKPIEELERELGLSNIIKLASNENPLGPGKKALAAIQATLKDLALYPDGNGFNLKSALAEKYAVDMSQITLGNGSNEILELVARAFLTPGLEVVFSQHAFAVYPIVTQAVGATAVVAPALNYGHDLDAMLQRVTGKTRLVFIANPNNPTGTLLSHTDLEAFIGALPDTCVCVLDEAYCEFVDGQSADNSIAWLKKYPNLLITRTFSKAYGLAGLRIGYGLSSPQLADILNRVRQPFNNNMLALAAAEAALTDVEHLQNTITVNAQGMQFITEGFKNLGLEWIPSAGNFVLVELKQPAMPIYEALLRKGVIVRPVGVYELPNHLRITIGTQAENQLFLQALTEVLAG</sequence>
<dbReference type="PANTHER" id="PTHR43643:SF3">
    <property type="entry name" value="HISTIDINOL-PHOSPHATE AMINOTRANSFERASE"/>
    <property type="match status" value="1"/>
</dbReference>
<keyword evidence="5 9" id="KW-0032">Aminotransferase</keyword>
<dbReference type="EMBL" id="PTIZ01000007">
    <property type="protein sequence ID" value="PPK75058.1"/>
    <property type="molecule type" value="Genomic_DNA"/>
</dbReference>
<dbReference type="UniPathway" id="UPA00031">
    <property type="reaction ID" value="UER00012"/>
</dbReference>
<protein>
    <recommendedName>
        <fullName evidence="9">Histidinol-phosphate aminotransferase</fullName>
        <ecNumber evidence="9">2.6.1.9</ecNumber>
    </recommendedName>
    <alternativeName>
        <fullName evidence="9">Imidazole acetol-phosphate transaminase</fullName>
    </alternativeName>
</protein>
<dbReference type="InterPro" id="IPR015421">
    <property type="entry name" value="PyrdxlP-dep_Trfase_major"/>
</dbReference>
<feature type="modified residue" description="N6-(pyridoxal phosphate)lysine" evidence="9">
    <location>
        <position position="230"/>
    </location>
</feature>
<dbReference type="GO" id="GO:0004400">
    <property type="term" value="F:histidinol-phosphate transaminase activity"/>
    <property type="evidence" value="ECO:0007669"/>
    <property type="project" value="UniProtKB-UniRule"/>
</dbReference>
<evidence type="ECO:0000256" key="1">
    <source>
        <dbReference type="ARBA" id="ARBA00001933"/>
    </source>
</evidence>
<dbReference type="CDD" id="cd00609">
    <property type="entry name" value="AAT_like"/>
    <property type="match status" value="1"/>
</dbReference>
<dbReference type="InterPro" id="IPR015424">
    <property type="entry name" value="PyrdxlP-dep_Trfase"/>
</dbReference>
<comment type="catalytic activity">
    <reaction evidence="8 9">
        <text>L-histidinol phosphate + 2-oxoglutarate = 3-(imidazol-4-yl)-2-oxopropyl phosphate + L-glutamate</text>
        <dbReference type="Rhea" id="RHEA:23744"/>
        <dbReference type="ChEBI" id="CHEBI:16810"/>
        <dbReference type="ChEBI" id="CHEBI:29985"/>
        <dbReference type="ChEBI" id="CHEBI:57766"/>
        <dbReference type="ChEBI" id="CHEBI:57980"/>
        <dbReference type="EC" id="2.6.1.9"/>
    </reaction>
</comment>
<name>A0A2S6HC75_9GAMM</name>
<dbReference type="PANTHER" id="PTHR43643">
    <property type="entry name" value="HISTIDINOL-PHOSPHATE AMINOTRANSFERASE 2"/>
    <property type="match status" value="1"/>
</dbReference>
<evidence type="ECO:0000256" key="7">
    <source>
        <dbReference type="ARBA" id="ARBA00022898"/>
    </source>
</evidence>
<dbReference type="InterPro" id="IPR050106">
    <property type="entry name" value="HistidinolP_aminotransfase"/>
</dbReference>
<evidence type="ECO:0000256" key="4">
    <source>
        <dbReference type="ARBA" id="ARBA00011738"/>
    </source>
</evidence>
<dbReference type="InterPro" id="IPR004839">
    <property type="entry name" value="Aminotransferase_I/II_large"/>
</dbReference>
<evidence type="ECO:0000256" key="8">
    <source>
        <dbReference type="ARBA" id="ARBA00047481"/>
    </source>
</evidence>
<comment type="pathway">
    <text evidence="2 9">Amino-acid biosynthesis; L-histidine biosynthesis; L-histidine from 5-phospho-alpha-D-ribose 1-diphosphate: step 7/9.</text>
</comment>
<dbReference type="Gene3D" id="3.90.1150.10">
    <property type="entry name" value="Aspartate Aminotransferase, domain 1"/>
    <property type="match status" value="1"/>
</dbReference>
<dbReference type="NCBIfam" id="TIGR01141">
    <property type="entry name" value="hisC"/>
    <property type="match status" value="1"/>
</dbReference>
<evidence type="ECO:0000256" key="5">
    <source>
        <dbReference type="ARBA" id="ARBA00022576"/>
    </source>
</evidence>
<evidence type="ECO:0000256" key="2">
    <source>
        <dbReference type="ARBA" id="ARBA00005011"/>
    </source>
</evidence>
<dbReference type="RefSeq" id="WP_104429544.1">
    <property type="nucleotide sequence ID" value="NZ_PTIZ01000007.1"/>
</dbReference>
<evidence type="ECO:0000259" key="10">
    <source>
        <dbReference type="Pfam" id="PF00155"/>
    </source>
</evidence>
<keyword evidence="9" id="KW-0368">Histidine biosynthesis</keyword>
<evidence type="ECO:0000313" key="11">
    <source>
        <dbReference type="EMBL" id="PPK75058.1"/>
    </source>
</evidence>
<comment type="cofactor">
    <cofactor evidence="1 9">
        <name>pyridoxal 5'-phosphate</name>
        <dbReference type="ChEBI" id="CHEBI:597326"/>
    </cofactor>
</comment>
<evidence type="ECO:0000313" key="12">
    <source>
        <dbReference type="Proteomes" id="UP000240010"/>
    </source>
</evidence>
<feature type="domain" description="Aminotransferase class I/classII large" evidence="10">
    <location>
        <begin position="38"/>
        <end position="363"/>
    </location>
</feature>
<dbReference type="GO" id="GO:0030170">
    <property type="term" value="F:pyridoxal phosphate binding"/>
    <property type="evidence" value="ECO:0007669"/>
    <property type="project" value="InterPro"/>
</dbReference>
<dbReference type="PROSITE" id="PS00599">
    <property type="entry name" value="AA_TRANSFER_CLASS_2"/>
    <property type="match status" value="1"/>
</dbReference>
<dbReference type="InterPro" id="IPR005861">
    <property type="entry name" value="HisP_aminotrans"/>
</dbReference>
<dbReference type="SUPFAM" id="SSF53383">
    <property type="entry name" value="PLP-dependent transferases"/>
    <property type="match status" value="1"/>
</dbReference>
<gene>
    <name evidence="9" type="primary">hisC</name>
    <name evidence="11" type="ORF">B0F87_107302</name>
</gene>
<proteinExistence type="inferred from homology"/>
<dbReference type="InterPro" id="IPR001917">
    <property type="entry name" value="Aminotrans_II_pyridoxalP_BS"/>
</dbReference>
<dbReference type="HAMAP" id="MF_01023">
    <property type="entry name" value="HisC_aminotrans_2"/>
    <property type="match status" value="1"/>
</dbReference>
<keyword evidence="9" id="KW-0028">Amino-acid biosynthesis</keyword>
<comment type="subunit">
    <text evidence="4 9">Homodimer.</text>
</comment>